<keyword evidence="2" id="KW-1185">Reference proteome</keyword>
<evidence type="ECO:0000313" key="2">
    <source>
        <dbReference type="Proteomes" id="UP000234323"/>
    </source>
</evidence>
<dbReference type="VEuPathDB" id="FungiDB:RhiirA1_482034"/>
<proteinExistence type="predicted"/>
<name>A0A2I1HV59_9GLOM</name>
<organism evidence="1 2">
    <name type="scientific">Rhizophagus irregularis</name>
    <dbReference type="NCBI Taxonomy" id="588596"/>
    <lineage>
        <taxon>Eukaryota</taxon>
        <taxon>Fungi</taxon>
        <taxon>Fungi incertae sedis</taxon>
        <taxon>Mucoromycota</taxon>
        <taxon>Glomeromycotina</taxon>
        <taxon>Glomeromycetes</taxon>
        <taxon>Glomerales</taxon>
        <taxon>Glomeraceae</taxon>
        <taxon>Rhizophagus</taxon>
    </lineage>
</organism>
<accession>A0A2I1HV59</accession>
<reference evidence="1 2" key="1">
    <citation type="submission" date="2015-10" db="EMBL/GenBank/DDBJ databases">
        <title>Genome analyses suggest a sexual origin of heterokaryosis in a supposedly ancient asexual fungus.</title>
        <authorList>
            <person name="Ropars J."/>
            <person name="Sedzielewska K."/>
            <person name="Noel J."/>
            <person name="Charron P."/>
            <person name="Farinelli L."/>
            <person name="Marton T."/>
            <person name="Kruger M."/>
            <person name="Pelin A."/>
            <person name="Brachmann A."/>
            <person name="Corradi N."/>
        </authorList>
    </citation>
    <scope>NUCLEOTIDE SEQUENCE [LARGE SCALE GENOMIC DNA]</scope>
    <source>
        <strain evidence="1 2">A4</strain>
    </source>
</reference>
<dbReference type="EMBL" id="LLXI01007864">
    <property type="protein sequence ID" value="PKY62733.1"/>
    <property type="molecule type" value="Genomic_DNA"/>
</dbReference>
<protein>
    <submittedName>
        <fullName evidence="1">Uncharacterized protein</fullName>
    </submittedName>
</protein>
<dbReference type="Proteomes" id="UP000234323">
    <property type="component" value="Unassembled WGS sequence"/>
</dbReference>
<dbReference type="AlphaFoldDB" id="A0A2I1HV59"/>
<gene>
    <name evidence="1" type="ORF">RhiirA4_489765</name>
</gene>
<comment type="caution">
    <text evidence="1">The sequence shown here is derived from an EMBL/GenBank/DDBJ whole genome shotgun (WGS) entry which is preliminary data.</text>
</comment>
<evidence type="ECO:0000313" key="1">
    <source>
        <dbReference type="EMBL" id="PKY62733.1"/>
    </source>
</evidence>
<dbReference type="VEuPathDB" id="FungiDB:RhiirFUN_014555"/>
<sequence>MFGVLFQQHSDDALNTQADVLAQTAHADLQPTFSPLALYQVPCLLTFNSLPIDINVRHFLRSIGDARNFLSFCSLARFTALGSPTLFDWTATKTPHLFSGLALPECNSAPEDINHLWTCSYILPELNPCTTHRNEIIKFWDDCIAAFTFLKTLPDSFHDDFSALDCWNYNTPSASYLWLTRGLLPAHLTTYLKEFFSLSAIYKVISPLLNDFQLDLYGEIWLCQNVLFHAWEESQGISASSKTKGGPTFTFFSTVSSHHHNLSLASVPQDSWISWISSSIIR</sequence>
<feature type="non-terminal residue" evidence="1">
    <location>
        <position position="282"/>
    </location>
</feature>